<proteinExistence type="predicted"/>
<dbReference type="CDD" id="cd01335">
    <property type="entry name" value="Radical_SAM"/>
    <property type="match status" value="1"/>
</dbReference>
<dbReference type="GO" id="GO:0051536">
    <property type="term" value="F:iron-sulfur cluster binding"/>
    <property type="evidence" value="ECO:0007669"/>
    <property type="project" value="UniProtKB-KW"/>
</dbReference>
<evidence type="ECO:0000256" key="3">
    <source>
        <dbReference type="ARBA" id="ARBA00022723"/>
    </source>
</evidence>
<dbReference type="InterPro" id="IPR013785">
    <property type="entry name" value="Aldolase_TIM"/>
</dbReference>
<gene>
    <name evidence="7" type="ORF">CP960_04280</name>
</gene>
<dbReference type="CDD" id="cd21109">
    <property type="entry name" value="SPASM"/>
    <property type="match status" value="1"/>
</dbReference>
<evidence type="ECO:0000256" key="4">
    <source>
        <dbReference type="ARBA" id="ARBA00023004"/>
    </source>
</evidence>
<keyword evidence="4" id="KW-0408">Iron</keyword>
<name>A0A2N1J4A0_9BACT</name>
<dbReference type="AlphaFoldDB" id="A0A2N1J4A0"/>
<protein>
    <submittedName>
        <fullName evidence="7">Radical SAM protein</fullName>
    </submittedName>
</protein>
<dbReference type="GO" id="GO:0003824">
    <property type="term" value="F:catalytic activity"/>
    <property type="evidence" value="ECO:0007669"/>
    <property type="project" value="InterPro"/>
</dbReference>
<evidence type="ECO:0000256" key="1">
    <source>
        <dbReference type="ARBA" id="ARBA00001966"/>
    </source>
</evidence>
<dbReference type="EMBL" id="NXIF01000016">
    <property type="protein sequence ID" value="PKI81397.1"/>
    <property type="molecule type" value="Genomic_DNA"/>
</dbReference>
<dbReference type="Pfam" id="PF04055">
    <property type="entry name" value="Radical_SAM"/>
    <property type="match status" value="1"/>
</dbReference>
<dbReference type="PROSITE" id="PS51918">
    <property type="entry name" value="RADICAL_SAM"/>
    <property type="match status" value="1"/>
</dbReference>
<keyword evidence="2" id="KW-0949">S-adenosyl-L-methionine</keyword>
<organism evidence="7 8">
    <name type="scientific">Malaciobacter halophilus</name>
    <dbReference type="NCBI Taxonomy" id="197482"/>
    <lineage>
        <taxon>Bacteria</taxon>
        <taxon>Pseudomonadati</taxon>
        <taxon>Campylobacterota</taxon>
        <taxon>Epsilonproteobacteria</taxon>
        <taxon>Campylobacterales</taxon>
        <taxon>Arcobacteraceae</taxon>
        <taxon>Malaciobacter</taxon>
    </lineage>
</organism>
<dbReference type="InterPro" id="IPR023885">
    <property type="entry name" value="4Fe4S-binding_SPASM_dom"/>
</dbReference>
<dbReference type="SFLD" id="SFLDG01067">
    <property type="entry name" value="SPASM/twitch_domain_containing"/>
    <property type="match status" value="1"/>
</dbReference>
<dbReference type="InterPro" id="IPR058240">
    <property type="entry name" value="rSAM_sf"/>
</dbReference>
<keyword evidence="3" id="KW-0479">Metal-binding</keyword>
<sequence length="363" mass="42591">MADTYSIDSHKLNFHPLRVASWLKADNNWEKQKKIYPLYVEISPVGACNHRCTFCAVDYIGYKNIRWETPLLKERISEMSKLGIKSIMFAGEGEPLLHKDLDSIIQHCNNVNIDSSITTNFVLFDKQDAHMILKNASWIKISINAGSAKTYSKVHRTKEKDFEKVLNNMKNAVQIRDKNNYKCTLGAQMLLLPENKDEVFEFAKTVKEIGLDYLVIKPYSQHLFSETKIYSDINYEPMLDLEKKLEKLNNENFSIVFRSNTMKKLNSSHDYKKCYSTPYFWAHMMADGDVYGCSAYLQQEHFCYGNAQENSFQDIWEGEKRRKSIEFVRNELDIKDCRVNCRMDEVNRYLWRLKNPNAHDNFI</sequence>
<evidence type="ECO:0000256" key="2">
    <source>
        <dbReference type="ARBA" id="ARBA00022691"/>
    </source>
</evidence>
<reference evidence="7 8" key="1">
    <citation type="submission" date="2017-09" db="EMBL/GenBank/DDBJ databases">
        <title>Genomics of the genus Arcobacter.</title>
        <authorList>
            <person name="Perez-Cataluna A."/>
            <person name="Figueras M.J."/>
            <person name="Salas-Masso N."/>
        </authorList>
    </citation>
    <scope>NUCLEOTIDE SEQUENCE [LARGE SCALE GENOMIC DNA]</scope>
    <source>
        <strain evidence="7 8">DSM 18005</strain>
    </source>
</reference>
<dbReference type="KEGG" id="ahs:AHALO_2565"/>
<dbReference type="InterPro" id="IPR050377">
    <property type="entry name" value="Radical_SAM_PqqE_MftC-like"/>
</dbReference>
<dbReference type="PANTHER" id="PTHR11228:SF7">
    <property type="entry name" value="PQQA PEPTIDE CYCLASE"/>
    <property type="match status" value="1"/>
</dbReference>
<dbReference type="RefSeq" id="WP_101184071.1">
    <property type="nucleotide sequence ID" value="NZ_CP031218.1"/>
</dbReference>
<dbReference type="InterPro" id="IPR006638">
    <property type="entry name" value="Elp3/MiaA/NifB-like_rSAM"/>
</dbReference>
<evidence type="ECO:0000313" key="8">
    <source>
        <dbReference type="Proteomes" id="UP000233248"/>
    </source>
</evidence>
<dbReference type="SFLD" id="SFLDS00029">
    <property type="entry name" value="Radical_SAM"/>
    <property type="match status" value="1"/>
</dbReference>
<dbReference type="Pfam" id="PF13186">
    <property type="entry name" value="SPASM"/>
    <property type="match status" value="1"/>
</dbReference>
<dbReference type="GO" id="GO:0046872">
    <property type="term" value="F:metal ion binding"/>
    <property type="evidence" value="ECO:0007669"/>
    <property type="project" value="UniProtKB-KW"/>
</dbReference>
<dbReference type="InterPro" id="IPR007197">
    <property type="entry name" value="rSAM"/>
</dbReference>
<dbReference type="Gene3D" id="3.20.20.70">
    <property type="entry name" value="Aldolase class I"/>
    <property type="match status" value="2"/>
</dbReference>
<keyword evidence="5" id="KW-0411">Iron-sulfur</keyword>
<evidence type="ECO:0000313" key="7">
    <source>
        <dbReference type="EMBL" id="PKI81397.1"/>
    </source>
</evidence>
<accession>A0A2N1J4A0</accession>
<keyword evidence="8" id="KW-1185">Reference proteome</keyword>
<comment type="cofactor">
    <cofactor evidence="1">
        <name>[4Fe-4S] cluster</name>
        <dbReference type="ChEBI" id="CHEBI:49883"/>
    </cofactor>
</comment>
<comment type="caution">
    <text evidence="7">The sequence shown here is derived from an EMBL/GenBank/DDBJ whole genome shotgun (WGS) entry which is preliminary data.</text>
</comment>
<feature type="domain" description="Radical SAM core" evidence="6">
    <location>
        <begin position="32"/>
        <end position="258"/>
    </location>
</feature>
<dbReference type="OrthoDB" id="9800840at2"/>
<dbReference type="Proteomes" id="UP000233248">
    <property type="component" value="Unassembled WGS sequence"/>
</dbReference>
<dbReference type="SMART" id="SM00729">
    <property type="entry name" value="Elp3"/>
    <property type="match status" value="1"/>
</dbReference>
<dbReference type="PANTHER" id="PTHR11228">
    <property type="entry name" value="RADICAL SAM DOMAIN PROTEIN"/>
    <property type="match status" value="1"/>
</dbReference>
<evidence type="ECO:0000256" key="5">
    <source>
        <dbReference type="ARBA" id="ARBA00023014"/>
    </source>
</evidence>
<evidence type="ECO:0000259" key="6">
    <source>
        <dbReference type="PROSITE" id="PS51918"/>
    </source>
</evidence>
<dbReference type="SUPFAM" id="SSF102114">
    <property type="entry name" value="Radical SAM enzymes"/>
    <property type="match status" value="1"/>
</dbReference>